<dbReference type="InterPro" id="IPR050055">
    <property type="entry name" value="EF-Tu_GTPase"/>
</dbReference>
<organism evidence="10 11">
    <name type="scientific">Ellagibacter isourolithinifaciens</name>
    <dbReference type="NCBI Taxonomy" id="2137581"/>
    <lineage>
        <taxon>Bacteria</taxon>
        <taxon>Bacillati</taxon>
        <taxon>Actinomycetota</taxon>
        <taxon>Coriobacteriia</taxon>
        <taxon>Eggerthellales</taxon>
        <taxon>Eggerthellaceae</taxon>
        <taxon>Ellagibacter</taxon>
    </lineage>
</organism>
<dbReference type="Pfam" id="PF09107">
    <property type="entry name" value="WHD_3rd_SelB"/>
    <property type="match status" value="1"/>
</dbReference>
<dbReference type="EMBL" id="WAJR01000003">
    <property type="protein sequence ID" value="KAB1642092.1"/>
    <property type="molecule type" value="Genomic_DNA"/>
</dbReference>
<sequence length="644" mass="68932">MKNHDLVLGTAGHIDHGKSSLILALTGTDPDRLSEEKQRGITIELGFARLSLDDGTTLGVVDVPGHEKFVRQMISGSTGIDMALLCIAADDGVMPQTTEHLAVLELLRIPTLVVALTKTDLVDDEWVEFMIDEVKGRLAGGPYENAEIIAVSSRTGEGLDDLKAALGRAAKATKRQKASDSTRLPIDRVFTIKGAGTVITGTLWSGAVSIGDELEVLPSGRMSRVRSIQIHGESVNRAEAGHRVALNLNALSTEEVRPGDFLAAPHTVTATDRFDADFTYLGLSSSDKPLESGARVHVSHGTREVTGRILCIGDEQGFKPGERAYAQIRLDEELPVSWQDHFIVRSYSPVHVIGGGVVLRAHPKRSTTATPEKIALLDALRDGDGDRAAECAFNLEKAPVTCEGIVHAAGCSQAAARRALESLEKSRKAVRLKSDQAGSSVYFTTPRFVQKMRSTIENALLAFHNENPTSTGMSKEALRQKAAVRLSPDCFDALLADAQAAKHAVVNGGEVCHPQAGAGAQALEKQAAEALLAALREADGSPATLDEIFSSCKIEPSLGRRAIASLEKAGEAVRITKELAFSTEALAQFEQAVRTRLADGASASAAELRDAMGTTRKYAIPLLEYFDDKGITRRSGDERVLTGR</sequence>
<dbReference type="Pfam" id="PF00009">
    <property type="entry name" value="GTP_EFTU"/>
    <property type="match status" value="1"/>
</dbReference>
<keyword evidence="4" id="KW-0547">Nucleotide-binding</keyword>
<dbReference type="CDD" id="cd04171">
    <property type="entry name" value="SelB"/>
    <property type="match status" value="1"/>
</dbReference>
<accession>A0A6N6NPJ6</accession>
<dbReference type="PRINTS" id="PR00315">
    <property type="entry name" value="ELONGATNFCT"/>
</dbReference>
<reference evidence="10 11" key="1">
    <citation type="submission" date="2019-09" db="EMBL/GenBank/DDBJ databases">
        <title>Whole genome shotgun sequencing (WGS) of Ellagibacter isourolithinifaciens DSM 104140(T) and Adlercreutzia muris DSM 29508(T).</title>
        <authorList>
            <person name="Stoll D.A."/>
            <person name="Danylec N."/>
            <person name="Huch M."/>
        </authorList>
    </citation>
    <scope>NUCLEOTIDE SEQUENCE [LARGE SCALE GENOMIC DNA]</scope>
    <source>
        <strain evidence="10 11">DSM 104140</strain>
    </source>
</reference>
<evidence type="ECO:0000256" key="4">
    <source>
        <dbReference type="ARBA" id="ARBA00022741"/>
    </source>
</evidence>
<dbReference type="InterPro" id="IPR009000">
    <property type="entry name" value="Transl_B-barrel_sf"/>
</dbReference>
<dbReference type="SUPFAM" id="SSF46785">
    <property type="entry name" value="Winged helix' DNA-binding domain"/>
    <property type="match status" value="2"/>
</dbReference>
<feature type="domain" description="Tr-type G" evidence="9">
    <location>
        <begin position="3"/>
        <end position="177"/>
    </location>
</feature>
<dbReference type="PANTHER" id="PTHR43721:SF11">
    <property type="entry name" value="SELENOCYSTEINE-SPECIFIC ELONGATION FACTOR"/>
    <property type="match status" value="1"/>
</dbReference>
<dbReference type="RefSeq" id="WP_158048902.1">
    <property type="nucleotide sequence ID" value="NZ_WAJR01000003.1"/>
</dbReference>
<dbReference type="Pfam" id="PF03144">
    <property type="entry name" value="GTP_EFTU_D2"/>
    <property type="match status" value="1"/>
</dbReference>
<dbReference type="AlphaFoldDB" id="A0A6N6NPJ6"/>
<evidence type="ECO:0000313" key="11">
    <source>
        <dbReference type="Proteomes" id="UP000468668"/>
    </source>
</evidence>
<dbReference type="Gene3D" id="1.10.10.2770">
    <property type="match status" value="1"/>
</dbReference>
<proteinExistence type="predicted"/>
<keyword evidence="10" id="KW-0251">Elongation factor</keyword>
<evidence type="ECO:0000256" key="5">
    <source>
        <dbReference type="ARBA" id="ARBA00022917"/>
    </source>
</evidence>
<dbReference type="InterPro" id="IPR027417">
    <property type="entry name" value="P-loop_NTPase"/>
</dbReference>
<keyword evidence="11" id="KW-1185">Reference proteome</keyword>
<dbReference type="InterPro" id="IPR015191">
    <property type="entry name" value="SelB_WHD4"/>
</dbReference>
<dbReference type="NCBIfam" id="TIGR00475">
    <property type="entry name" value="selB"/>
    <property type="match status" value="1"/>
</dbReference>
<dbReference type="Pfam" id="PF25461">
    <property type="entry name" value="Beta-barrel_SelB"/>
    <property type="match status" value="1"/>
</dbReference>
<comment type="subcellular location">
    <subcellularLocation>
        <location evidence="1">Cytoplasm</location>
    </subcellularLocation>
</comment>
<name>A0A6N6NPJ6_9ACTN</name>
<dbReference type="SUPFAM" id="SSF50447">
    <property type="entry name" value="Translation proteins"/>
    <property type="match status" value="1"/>
</dbReference>
<dbReference type="Pfam" id="PF09106">
    <property type="entry name" value="WHD_2nd_SelB"/>
    <property type="match status" value="1"/>
</dbReference>
<dbReference type="InterPro" id="IPR057335">
    <property type="entry name" value="Beta-barrel_SelB"/>
</dbReference>
<evidence type="ECO:0000256" key="8">
    <source>
        <dbReference type="ARBA" id="ARBA00031615"/>
    </source>
</evidence>
<dbReference type="InterPro" id="IPR004535">
    <property type="entry name" value="Transl_elong_SelB"/>
</dbReference>
<comment type="caution">
    <text evidence="10">The sequence shown here is derived from an EMBL/GenBank/DDBJ whole genome shotgun (WGS) entry which is preliminary data.</text>
</comment>
<dbReference type="InterPro" id="IPR031157">
    <property type="entry name" value="G_TR_CS"/>
</dbReference>
<keyword evidence="3" id="KW-0963">Cytoplasm</keyword>
<dbReference type="PROSITE" id="PS51722">
    <property type="entry name" value="G_TR_2"/>
    <property type="match status" value="1"/>
</dbReference>
<dbReference type="OrthoDB" id="9803139at2"/>
<evidence type="ECO:0000259" key="9">
    <source>
        <dbReference type="PROSITE" id="PS51722"/>
    </source>
</evidence>
<dbReference type="InterPro" id="IPR036390">
    <property type="entry name" value="WH_DNA-bd_sf"/>
</dbReference>
<dbReference type="Proteomes" id="UP000468668">
    <property type="component" value="Unassembled WGS sequence"/>
</dbReference>
<keyword evidence="6" id="KW-0342">GTP-binding</keyword>
<dbReference type="Gene3D" id="2.40.30.10">
    <property type="entry name" value="Translation factors"/>
    <property type="match status" value="1"/>
</dbReference>
<dbReference type="GO" id="GO:0003924">
    <property type="term" value="F:GTPase activity"/>
    <property type="evidence" value="ECO:0007669"/>
    <property type="project" value="InterPro"/>
</dbReference>
<dbReference type="SUPFAM" id="SSF50465">
    <property type="entry name" value="EF-Tu/eEF-1alpha/eIF2-gamma C-terminal domain"/>
    <property type="match status" value="1"/>
</dbReference>
<dbReference type="Gene3D" id="1.10.10.10">
    <property type="entry name" value="Winged helix-like DNA-binding domain superfamily/Winged helix DNA-binding domain"/>
    <property type="match status" value="1"/>
</dbReference>
<dbReference type="InterPro" id="IPR004161">
    <property type="entry name" value="EFTu-like_2"/>
</dbReference>
<dbReference type="GO" id="GO:0003746">
    <property type="term" value="F:translation elongation factor activity"/>
    <property type="evidence" value="ECO:0007669"/>
    <property type="project" value="UniProtKB-KW"/>
</dbReference>
<evidence type="ECO:0000256" key="2">
    <source>
        <dbReference type="ARBA" id="ARBA00015953"/>
    </source>
</evidence>
<evidence type="ECO:0000256" key="3">
    <source>
        <dbReference type="ARBA" id="ARBA00022490"/>
    </source>
</evidence>
<evidence type="ECO:0000256" key="7">
    <source>
        <dbReference type="ARBA" id="ARBA00025526"/>
    </source>
</evidence>
<dbReference type="InterPro" id="IPR009001">
    <property type="entry name" value="Transl_elong_EF1A/Init_IF2_C"/>
</dbReference>
<dbReference type="GeneID" id="98657300"/>
<dbReference type="SUPFAM" id="SSF52540">
    <property type="entry name" value="P-loop containing nucleoside triphosphate hydrolases"/>
    <property type="match status" value="1"/>
</dbReference>
<evidence type="ECO:0000313" key="10">
    <source>
        <dbReference type="EMBL" id="KAB1642092.1"/>
    </source>
</evidence>
<keyword evidence="5" id="KW-0648">Protein biosynthesis</keyword>
<dbReference type="GO" id="GO:0003723">
    <property type="term" value="F:RNA binding"/>
    <property type="evidence" value="ECO:0007669"/>
    <property type="project" value="InterPro"/>
</dbReference>
<dbReference type="PROSITE" id="PS00301">
    <property type="entry name" value="G_TR_1"/>
    <property type="match status" value="1"/>
</dbReference>
<dbReference type="CDD" id="cd03696">
    <property type="entry name" value="SelB_II"/>
    <property type="match status" value="1"/>
</dbReference>
<dbReference type="GO" id="GO:0001514">
    <property type="term" value="P:selenocysteine incorporation"/>
    <property type="evidence" value="ECO:0007669"/>
    <property type="project" value="InterPro"/>
</dbReference>
<dbReference type="PANTHER" id="PTHR43721">
    <property type="entry name" value="ELONGATION FACTOR TU-RELATED"/>
    <property type="match status" value="1"/>
</dbReference>
<dbReference type="InterPro" id="IPR000795">
    <property type="entry name" value="T_Tr_GTP-bd_dom"/>
</dbReference>
<dbReference type="InterPro" id="IPR036388">
    <property type="entry name" value="WH-like_DNA-bd_sf"/>
</dbReference>
<dbReference type="Gene3D" id="3.40.50.300">
    <property type="entry name" value="P-loop containing nucleotide triphosphate hydrolases"/>
    <property type="match status" value="1"/>
</dbReference>
<gene>
    <name evidence="10" type="primary">selB</name>
    <name evidence="10" type="ORF">F8C90_02650</name>
</gene>
<dbReference type="GO" id="GO:0005737">
    <property type="term" value="C:cytoplasm"/>
    <property type="evidence" value="ECO:0007669"/>
    <property type="project" value="UniProtKB-SubCell"/>
</dbReference>
<dbReference type="GO" id="GO:0005525">
    <property type="term" value="F:GTP binding"/>
    <property type="evidence" value="ECO:0007669"/>
    <property type="project" value="UniProtKB-KW"/>
</dbReference>
<comment type="function">
    <text evidence="7">Translation factor necessary for the incorporation of selenocysteine into proteins. It probably replaces EF-Tu for the insertion of selenocysteine directed by the UGA codon. SelB binds GTP and GDP.</text>
</comment>
<protein>
    <recommendedName>
        <fullName evidence="2">Selenocysteine-specific elongation factor</fullName>
    </recommendedName>
    <alternativeName>
        <fullName evidence="8">SelB translation factor</fullName>
    </alternativeName>
</protein>
<dbReference type="CDD" id="cd15491">
    <property type="entry name" value="selB_III"/>
    <property type="match status" value="1"/>
</dbReference>
<evidence type="ECO:0000256" key="1">
    <source>
        <dbReference type="ARBA" id="ARBA00004496"/>
    </source>
</evidence>
<dbReference type="InterPro" id="IPR015190">
    <property type="entry name" value="Elong_fac_SelB-wing-hlx_typ-2"/>
</dbReference>
<evidence type="ECO:0000256" key="6">
    <source>
        <dbReference type="ARBA" id="ARBA00023134"/>
    </source>
</evidence>